<dbReference type="EMBL" id="JBHUEE010000008">
    <property type="protein sequence ID" value="MFD1719215.1"/>
    <property type="molecule type" value="Genomic_DNA"/>
</dbReference>
<reference evidence="6" key="1">
    <citation type="journal article" date="2019" name="Int. J. Syst. Evol. Microbiol.">
        <title>The Global Catalogue of Microorganisms (GCM) 10K type strain sequencing project: providing services to taxonomists for standard genome sequencing and annotation.</title>
        <authorList>
            <consortium name="The Broad Institute Genomics Platform"/>
            <consortium name="The Broad Institute Genome Sequencing Center for Infectious Disease"/>
            <person name="Wu L."/>
            <person name="Ma J."/>
        </authorList>
    </citation>
    <scope>NUCLEOTIDE SEQUENCE [LARGE SCALE GENOMIC DNA]</scope>
    <source>
        <strain evidence="6">JCM 17130</strain>
    </source>
</reference>
<dbReference type="SUPFAM" id="SSF51445">
    <property type="entry name" value="(Trans)glycosidases"/>
    <property type="match status" value="1"/>
</dbReference>
<dbReference type="InterPro" id="IPR017853">
    <property type="entry name" value="GH"/>
</dbReference>
<dbReference type="RefSeq" id="WP_388009028.1">
    <property type="nucleotide sequence ID" value="NZ_JBHUEE010000008.1"/>
</dbReference>
<comment type="caution">
    <text evidence="5">The sequence shown here is derived from an EMBL/GenBank/DDBJ whole genome shotgun (WGS) entry which is preliminary data.</text>
</comment>
<dbReference type="Gene3D" id="3.30.379.10">
    <property type="entry name" value="Chitobiase/beta-hexosaminidase domain 2-like"/>
    <property type="match status" value="1"/>
</dbReference>
<evidence type="ECO:0000313" key="6">
    <source>
        <dbReference type="Proteomes" id="UP001597277"/>
    </source>
</evidence>
<keyword evidence="2 3" id="KW-0326">Glycosidase</keyword>
<evidence type="ECO:0000256" key="2">
    <source>
        <dbReference type="ARBA" id="ARBA00023295"/>
    </source>
</evidence>
<sequence length="554" mass="59353">MSSTVTADRFIVDAPAPLVRAVRRALPDELPAHTADALPTTRDAGASASLDVRVRTAADLAEQAYRVEVRAGQDGAGTAIVSGRTERGLRYGLQALARRVRPARTGRRWQLPIGVMADAPALAHRGVIEGFYGPPWTHQDRLDILAFCERHRLTHYVYAPKDDPFHREQWREPYPDEELARLADLAAAATEAGVEMVYALAPGLTMRYADESEHAALAAKGRQIRSAGIRAFALLFDDIPTELTASEDRDRFGDGAGAAGAAHGWTCARFAAEVLSPHDPTLVMVPTDYAGTARSDYRDRLAETLPDEIPVWWTGRDIVVGDVTREDIDAAAASYRRPVLLWDNFPVNDFDTSRLFLGPLLGRTPDVAGSALVGITANPMIQAAPSRFALATVARWAWDPAGYDPERAAESALAEAGPVADAVRPLVSVCSSWPPSAPRAPALQRLCDGALAGDATASDALRAALTEFAAVPAGLSAAEGRLTEQLMPWAESAAATARAGIAALDLLADPDAPQDEVRARLAEAQSHEAEVLRPVLVPFVRACLGDTPAQTERI</sequence>
<dbReference type="Pfam" id="PF07555">
    <property type="entry name" value="NAGidase"/>
    <property type="match status" value="1"/>
</dbReference>
<evidence type="ECO:0000256" key="1">
    <source>
        <dbReference type="ARBA" id="ARBA00022801"/>
    </source>
</evidence>
<evidence type="ECO:0000313" key="5">
    <source>
        <dbReference type="EMBL" id="MFD1719215.1"/>
    </source>
</evidence>
<gene>
    <name evidence="5" type="ORF">ACFSE6_15335</name>
</gene>
<protein>
    <submittedName>
        <fullName evidence="5">Beta-N-acetylglucosaminidase domain-containing protein</fullName>
    </submittedName>
</protein>
<proteinExistence type="inferred from homology"/>
<evidence type="ECO:0000256" key="3">
    <source>
        <dbReference type="PROSITE-ProRule" id="PRU01353"/>
    </source>
</evidence>
<dbReference type="PANTHER" id="PTHR13170">
    <property type="entry name" value="O-GLCNACASE"/>
    <property type="match status" value="1"/>
</dbReference>
<dbReference type="Proteomes" id="UP001597277">
    <property type="component" value="Unassembled WGS sequence"/>
</dbReference>
<dbReference type="InterPro" id="IPR011496">
    <property type="entry name" value="O-GlcNAcase_cat"/>
</dbReference>
<comment type="similarity">
    <text evidence="3">Belongs to the glycosyl hydrolase 84 family.</text>
</comment>
<dbReference type="InterPro" id="IPR029018">
    <property type="entry name" value="Hex-like_dom2"/>
</dbReference>
<organism evidence="5 6">
    <name type="scientific">Georgenia deserti</name>
    <dbReference type="NCBI Taxonomy" id="2093781"/>
    <lineage>
        <taxon>Bacteria</taxon>
        <taxon>Bacillati</taxon>
        <taxon>Actinomycetota</taxon>
        <taxon>Actinomycetes</taxon>
        <taxon>Micrococcales</taxon>
        <taxon>Bogoriellaceae</taxon>
        <taxon>Georgenia</taxon>
    </lineage>
</organism>
<feature type="domain" description="GH84" evidence="4">
    <location>
        <begin position="123"/>
        <end position="401"/>
    </location>
</feature>
<dbReference type="PANTHER" id="PTHR13170:SF16">
    <property type="entry name" value="PROTEIN O-GLCNACASE"/>
    <property type="match status" value="1"/>
</dbReference>
<dbReference type="SUPFAM" id="SSF55545">
    <property type="entry name" value="beta-N-acetylhexosaminidase-like domain"/>
    <property type="match status" value="1"/>
</dbReference>
<dbReference type="PROSITE" id="PS52009">
    <property type="entry name" value="GH84"/>
    <property type="match status" value="1"/>
</dbReference>
<dbReference type="InterPro" id="IPR051822">
    <property type="entry name" value="Glycosyl_Hydrolase_84"/>
</dbReference>
<evidence type="ECO:0000259" key="4">
    <source>
        <dbReference type="PROSITE" id="PS52009"/>
    </source>
</evidence>
<keyword evidence="1 3" id="KW-0378">Hydrolase</keyword>
<feature type="active site" description="Proton donor" evidence="3">
    <location>
        <position position="238"/>
    </location>
</feature>
<keyword evidence="6" id="KW-1185">Reference proteome</keyword>
<accession>A0ABW4L980</accession>
<name>A0ABW4L980_9MICO</name>
<dbReference type="Gene3D" id="3.20.20.80">
    <property type="entry name" value="Glycosidases"/>
    <property type="match status" value="1"/>
</dbReference>